<gene>
    <name evidence="1" type="ORF">PPTG_11573</name>
</gene>
<evidence type="ECO:0000313" key="1">
    <source>
        <dbReference type="EMBL" id="ETN08734.1"/>
    </source>
</evidence>
<dbReference type="AlphaFoldDB" id="W2Q838"/>
<dbReference type="Proteomes" id="UP000018817">
    <property type="component" value="Unassembled WGS sequence"/>
</dbReference>
<dbReference type="RefSeq" id="XP_008905921.1">
    <property type="nucleotide sequence ID" value="XM_008907673.1"/>
</dbReference>
<dbReference type="VEuPathDB" id="FungiDB:PPTG_11573"/>
<reference evidence="2" key="1">
    <citation type="submission" date="2011-12" db="EMBL/GenBank/DDBJ databases">
        <authorList>
            <consortium name="The Broad Institute Genome Sequencing Platform"/>
            <person name="Russ C."/>
            <person name="Tyler B."/>
            <person name="Panabieres F."/>
            <person name="Shan W."/>
            <person name="Tripathy S."/>
            <person name="Grunwald N."/>
            <person name="Machado M."/>
            <person name="Young S.K."/>
            <person name="Zeng Q."/>
            <person name="Gargeya S."/>
            <person name="Fitzgerald M."/>
            <person name="Haas B."/>
            <person name="Abouelleil A."/>
            <person name="Alvarado L."/>
            <person name="Arachchi H.M."/>
            <person name="Berlin A."/>
            <person name="Chapman S.B."/>
            <person name="Gearin G."/>
            <person name="Goldberg J."/>
            <person name="Griggs A."/>
            <person name="Gujja S."/>
            <person name="Hansen M."/>
            <person name="Heiman D."/>
            <person name="Howarth C."/>
            <person name="Larimer J."/>
            <person name="Lui A."/>
            <person name="MacDonald P.J.P."/>
            <person name="McCowen C."/>
            <person name="Montmayeur A."/>
            <person name="Murphy C."/>
            <person name="Neiman D."/>
            <person name="Pearson M."/>
            <person name="Priest M."/>
            <person name="Roberts A."/>
            <person name="Saif S."/>
            <person name="Shea T."/>
            <person name="Sisk P."/>
            <person name="Stolte C."/>
            <person name="Sykes S."/>
            <person name="Wortman J."/>
            <person name="Nusbaum C."/>
            <person name="Birren B."/>
        </authorList>
    </citation>
    <scope>NUCLEOTIDE SEQUENCE [LARGE SCALE GENOMIC DNA]</scope>
    <source>
        <strain evidence="2">INRA-310</strain>
    </source>
</reference>
<protein>
    <submittedName>
        <fullName evidence="1">Uncharacterized protein</fullName>
    </submittedName>
</protein>
<dbReference type="EMBL" id="KI669587">
    <property type="protein sequence ID" value="ETN08734.1"/>
    <property type="molecule type" value="Genomic_DNA"/>
</dbReference>
<sequence>MSAVDGAGSTCPAAGSPATKTSFQLFNQIRSFTCCSTAFTYECCRANRK</sequence>
<proteinExistence type="predicted"/>
<name>W2Q838_PHYN3</name>
<dbReference type="GeneID" id="20181104"/>
<accession>W2Q838</accession>
<organism evidence="1 2">
    <name type="scientific">Phytophthora nicotianae (strain INRA-310)</name>
    <name type="common">Phytophthora parasitica</name>
    <dbReference type="NCBI Taxonomy" id="761204"/>
    <lineage>
        <taxon>Eukaryota</taxon>
        <taxon>Sar</taxon>
        <taxon>Stramenopiles</taxon>
        <taxon>Oomycota</taxon>
        <taxon>Peronosporomycetes</taxon>
        <taxon>Peronosporales</taxon>
        <taxon>Peronosporaceae</taxon>
        <taxon>Phytophthora</taxon>
    </lineage>
</organism>
<evidence type="ECO:0000313" key="2">
    <source>
        <dbReference type="Proteomes" id="UP000018817"/>
    </source>
</evidence>
<reference evidence="1 2" key="2">
    <citation type="submission" date="2013-11" db="EMBL/GenBank/DDBJ databases">
        <title>The Genome Sequence of Phytophthora parasitica INRA-310.</title>
        <authorList>
            <consortium name="The Broad Institute Genomics Platform"/>
            <person name="Russ C."/>
            <person name="Tyler B."/>
            <person name="Panabieres F."/>
            <person name="Shan W."/>
            <person name="Tripathy S."/>
            <person name="Grunwald N."/>
            <person name="Machado M."/>
            <person name="Johnson C.S."/>
            <person name="Arredondo F."/>
            <person name="Hong C."/>
            <person name="Coffey M."/>
            <person name="Young S.K."/>
            <person name="Zeng Q."/>
            <person name="Gargeya S."/>
            <person name="Fitzgerald M."/>
            <person name="Abouelleil A."/>
            <person name="Alvarado L."/>
            <person name="Chapman S.B."/>
            <person name="Gainer-Dewar J."/>
            <person name="Goldberg J."/>
            <person name="Griggs A."/>
            <person name="Gujja S."/>
            <person name="Hansen M."/>
            <person name="Howarth C."/>
            <person name="Imamovic A."/>
            <person name="Ireland A."/>
            <person name="Larimer J."/>
            <person name="McCowan C."/>
            <person name="Murphy C."/>
            <person name="Pearson M."/>
            <person name="Poon T.W."/>
            <person name="Priest M."/>
            <person name="Roberts A."/>
            <person name="Saif S."/>
            <person name="Shea T."/>
            <person name="Sykes S."/>
            <person name="Wortman J."/>
            <person name="Nusbaum C."/>
            <person name="Birren B."/>
        </authorList>
    </citation>
    <scope>NUCLEOTIDE SEQUENCE [LARGE SCALE GENOMIC DNA]</scope>
    <source>
        <strain evidence="1 2">INRA-310</strain>
    </source>
</reference>